<accession>A0A1L9VWB3</accession>
<dbReference type="RefSeq" id="XP_022404876.1">
    <property type="nucleotide sequence ID" value="XM_022545473.1"/>
</dbReference>
<name>A0A1L9VWB3_ASPGL</name>
<dbReference type="VEuPathDB" id="FungiDB:ASPGLDRAFT_41722"/>
<dbReference type="GeneID" id="34461734"/>
<evidence type="ECO:0000313" key="4">
    <source>
        <dbReference type="Proteomes" id="UP000184300"/>
    </source>
</evidence>
<evidence type="ECO:0000256" key="2">
    <source>
        <dbReference type="SAM" id="MobiDB-lite"/>
    </source>
</evidence>
<keyword evidence="1" id="KW-0175">Coiled coil</keyword>
<dbReference type="STRING" id="1160497.A0A1L9VWB3"/>
<keyword evidence="4" id="KW-1185">Reference proteome</keyword>
<organism evidence="3 4">
    <name type="scientific">Aspergillus glaucus CBS 516.65</name>
    <dbReference type="NCBI Taxonomy" id="1160497"/>
    <lineage>
        <taxon>Eukaryota</taxon>
        <taxon>Fungi</taxon>
        <taxon>Dikarya</taxon>
        <taxon>Ascomycota</taxon>
        <taxon>Pezizomycotina</taxon>
        <taxon>Eurotiomycetes</taxon>
        <taxon>Eurotiomycetidae</taxon>
        <taxon>Eurotiales</taxon>
        <taxon>Aspergillaceae</taxon>
        <taxon>Aspergillus</taxon>
        <taxon>Aspergillus subgen. Aspergillus</taxon>
    </lineage>
</organism>
<dbReference type="OrthoDB" id="4510424at2759"/>
<evidence type="ECO:0000256" key="1">
    <source>
        <dbReference type="SAM" id="Coils"/>
    </source>
</evidence>
<dbReference type="EMBL" id="KV878889">
    <property type="protein sequence ID" value="OJJ88200.1"/>
    <property type="molecule type" value="Genomic_DNA"/>
</dbReference>
<feature type="region of interest" description="Disordered" evidence="2">
    <location>
        <begin position="91"/>
        <end position="120"/>
    </location>
</feature>
<reference evidence="4" key="1">
    <citation type="journal article" date="2017" name="Genome Biol.">
        <title>Comparative genomics reveals high biological diversity and specific adaptations in the industrially and medically important fungal genus Aspergillus.</title>
        <authorList>
            <person name="de Vries R.P."/>
            <person name="Riley R."/>
            <person name="Wiebenga A."/>
            <person name="Aguilar-Osorio G."/>
            <person name="Amillis S."/>
            <person name="Uchima C.A."/>
            <person name="Anderluh G."/>
            <person name="Asadollahi M."/>
            <person name="Askin M."/>
            <person name="Barry K."/>
            <person name="Battaglia E."/>
            <person name="Bayram O."/>
            <person name="Benocci T."/>
            <person name="Braus-Stromeyer S.A."/>
            <person name="Caldana C."/>
            <person name="Canovas D."/>
            <person name="Cerqueira G.C."/>
            <person name="Chen F."/>
            <person name="Chen W."/>
            <person name="Choi C."/>
            <person name="Clum A."/>
            <person name="Dos Santos R.A."/>
            <person name="Damasio A.R."/>
            <person name="Diallinas G."/>
            <person name="Emri T."/>
            <person name="Fekete E."/>
            <person name="Flipphi M."/>
            <person name="Freyberg S."/>
            <person name="Gallo A."/>
            <person name="Gournas C."/>
            <person name="Habgood R."/>
            <person name="Hainaut M."/>
            <person name="Harispe M.L."/>
            <person name="Henrissat B."/>
            <person name="Hilden K.S."/>
            <person name="Hope R."/>
            <person name="Hossain A."/>
            <person name="Karabika E."/>
            <person name="Karaffa L."/>
            <person name="Karanyi Z."/>
            <person name="Krasevec N."/>
            <person name="Kuo A."/>
            <person name="Kusch H."/>
            <person name="LaButti K."/>
            <person name="Lagendijk E.L."/>
            <person name="Lapidus A."/>
            <person name="Levasseur A."/>
            <person name="Lindquist E."/>
            <person name="Lipzen A."/>
            <person name="Logrieco A.F."/>
            <person name="MacCabe A."/>
            <person name="Maekelae M.R."/>
            <person name="Malavazi I."/>
            <person name="Melin P."/>
            <person name="Meyer V."/>
            <person name="Mielnichuk N."/>
            <person name="Miskei M."/>
            <person name="Molnar A.P."/>
            <person name="Mule G."/>
            <person name="Ngan C.Y."/>
            <person name="Orejas M."/>
            <person name="Orosz E."/>
            <person name="Ouedraogo J.P."/>
            <person name="Overkamp K.M."/>
            <person name="Park H.-S."/>
            <person name="Perrone G."/>
            <person name="Piumi F."/>
            <person name="Punt P.J."/>
            <person name="Ram A.F."/>
            <person name="Ramon A."/>
            <person name="Rauscher S."/>
            <person name="Record E."/>
            <person name="Riano-Pachon D.M."/>
            <person name="Robert V."/>
            <person name="Roehrig J."/>
            <person name="Ruller R."/>
            <person name="Salamov A."/>
            <person name="Salih N.S."/>
            <person name="Samson R.A."/>
            <person name="Sandor E."/>
            <person name="Sanguinetti M."/>
            <person name="Schuetze T."/>
            <person name="Sepcic K."/>
            <person name="Shelest E."/>
            <person name="Sherlock G."/>
            <person name="Sophianopoulou V."/>
            <person name="Squina F.M."/>
            <person name="Sun H."/>
            <person name="Susca A."/>
            <person name="Todd R.B."/>
            <person name="Tsang A."/>
            <person name="Unkles S.E."/>
            <person name="van de Wiele N."/>
            <person name="van Rossen-Uffink D."/>
            <person name="Oliveira J.V."/>
            <person name="Vesth T.C."/>
            <person name="Visser J."/>
            <person name="Yu J.-H."/>
            <person name="Zhou M."/>
            <person name="Andersen M.R."/>
            <person name="Archer D.B."/>
            <person name="Baker S.E."/>
            <person name="Benoit I."/>
            <person name="Brakhage A.A."/>
            <person name="Braus G.H."/>
            <person name="Fischer R."/>
            <person name="Frisvad J.C."/>
            <person name="Goldman G.H."/>
            <person name="Houbraken J."/>
            <person name="Oakley B."/>
            <person name="Pocsi I."/>
            <person name="Scazzocchio C."/>
            <person name="Seiboth B."/>
            <person name="vanKuyk P.A."/>
            <person name="Wortman J."/>
            <person name="Dyer P.S."/>
            <person name="Grigoriev I.V."/>
        </authorList>
    </citation>
    <scope>NUCLEOTIDE SEQUENCE [LARGE SCALE GENOMIC DNA]</scope>
    <source>
        <strain evidence="4">CBS 516.65</strain>
    </source>
</reference>
<dbReference type="AlphaFoldDB" id="A0A1L9VWB3"/>
<proteinExistence type="predicted"/>
<protein>
    <submittedName>
        <fullName evidence="3">Uncharacterized protein</fullName>
    </submittedName>
</protein>
<evidence type="ECO:0000313" key="3">
    <source>
        <dbReference type="EMBL" id="OJJ88200.1"/>
    </source>
</evidence>
<dbReference type="Proteomes" id="UP000184300">
    <property type="component" value="Unassembled WGS sequence"/>
</dbReference>
<feature type="compositionally biased region" description="Polar residues" evidence="2">
    <location>
        <begin position="91"/>
        <end position="102"/>
    </location>
</feature>
<feature type="coiled-coil region" evidence="1">
    <location>
        <begin position="45"/>
        <end position="72"/>
    </location>
</feature>
<sequence length="150" mass="16886">MNDLHELSYDEFDQQYGANPRALYAKLLGVHQRSAGELLDRDAQIASLKDDLKDLRLEKTELVKKMREVVEDRHLYANQLVKMLVQGSIPSTQEATPTNVSASAARKTTKIPDPPTLTDGKEPQFEDWMLLMSQKLAANAAHFDTPHSIL</sequence>
<gene>
    <name evidence="3" type="ORF">ASPGLDRAFT_41722</name>
</gene>